<feature type="domain" description="RING-type" evidence="3">
    <location>
        <begin position="35"/>
        <end position="88"/>
    </location>
</feature>
<feature type="compositionally biased region" description="Polar residues" evidence="2">
    <location>
        <begin position="332"/>
        <end position="341"/>
    </location>
</feature>
<name>A0AAI8VA42_9PEZI</name>
<keyword evidence="5" id="KW-1185">Reference proteome</keyword>
<dbReference type="InterPro" id="IPR001841">
    <property type="entry name" value="Znf_RING"/>
</dbReference>
<accession>A0AAI8VA42</accession>
<keyword evidence="1" id="KW-0479">Metal-binding</keyword>
<dbReference type="Pfam" id="PF13639">
    <property type="entry name" value="zf-RING_2"/>
    <property type="match status" value="1"/>
</dbReference>
<dbReference type="PROSITE" id="PS50089">
    <property type="entry name" value="ZF_RING_2"/>
    <property type="match status" value="1"/>
</dbReference>
<dbReference type="InterPro" id="IPR013083">
    <property type="entry name" value="Znf_RING/FYVE/PHD"/>
</dbReference>
<evidence type="ECO:0000313" key="4">
    <source>
        <dbReference type="EMBL" id="CAJ2501154.1"/>
    </source>
</evidence>
<keyword evidence="1" id="KW-0863">Zinc-finger</keyword>
<protein>
    <submittedName>
        <fullName evidence="4">Uu.00g040070.m01.CDS01</fullName>
    </submittedName>
</protein>
<keyword evidence="1" id="KW-0862">Zinc</keyword>
<dbReference type="Proteomes" id="UP001295740">
    <property type="component" value="Unassembled WGS sequence"/>
</dbReference>
<feature type="region of interest" description="Disordered" evidence="2">
    <location>
        <begin position="160"/>
        <end position="277"/>
    </location>
</feature>
<evidence type="ECO:0000256" key="2">
    <source>
        <dbReference type="SAM" id="MobiDB-lite"/>
    </source>
</evidence>
<reference evidence="4" key="1">
    <citation type="submission" date="2023-10" db="EMBL/GenBank/DDBJ databases">
        <authorList>
            <person name="Hackl T."/>
        </authorList>
    </citation>
    <scope>NUCLEOTIDE SEQUENCE</scope>
</reference>
<evidence type="ECO:0000259" key="3">
    <source>
        <dbReference type="PROSITE" id="PS50089"/>
    </source>
</evidence>
<feature type="region of interest" description="Disordered" evidence="2">
    <location>
        <begin position="302"/>
        <end position="355"/>
    </location>
</feature>
<sequence length="355" mass="38585">MAGIEIETSYIPELQKHFDEYGVPLAAPASRTVRCAICAEDLAVFWHANEHHHAWTYLPCGHIFGYECLRSWFKPSAGGPNPGCPSCRKKMAHRGCGHLVDMEPRQAGDGFNIRSDVAPLLAPGEQLPPRCKASCKPLAAEAGSRWIGVNRMLYPWNPYSPNPPSQTSHRDRNTYSAQHSAWDDLPLPNTSHHGPNPYPAQDPLRTSVSYPPPQTPRSGPWDMLQRLSPPQASLHDGVSHPPHPSPPQIAESTPTLRPSTGSSNRDRPESLAAGNVAPEDNILPSFRLLRLLDELDQTARDLDAYRNRPPTPPSPLAAAHSEAPPSGGGHDSPTTVASPATTGPVPRHSIAEESD</sequence>
<dbReference type="Gene3D" id="3.30.40.10">
    <property type="entry name" value="Zinc/RING finger domain, C3HC4 (zinc finger)"/>
    <property type="match status" value="1"/>
</dbReference>
<feature type="compositionally biased region" description="Polar residues" evidence="2">
    <location>
        <begin position="250"/>
        <end position="263"/>
    </location>
</feature>
<organism evidence="4 5">
    <name type="scientific">Anthostomella pinea</name>
    <dbReference type="NCBI Taxonomy" id="933095"/>
    <lineage>
        <taxon>Eukaryota</taxon>
        <taxon>Fungi</taxon>
        <taxon>Dikarya</taxon>
        <taxon>Ascomycota</taxon>
        <taxon>Pezizomycotina</taxon>
        <taxon>Sordariomycetes</taxon>
        <taxon>Xylariomycetidae</taxon>
        <taxon>Xylariales</taxon>
        <taxon>Xylariaceae</taxon>
        <taxon>Anthostomella</taxon>
    </lineage>
</organism>
<dbReference type="GO" id="GO:0008270">
    <property type="term" value="F:zinc ion binding"/>
    <property type="evidence" value="ECO:0007669"/>
    <property type="project" value="UniProtKB-KW"/>
</dbReference>
<dbReference type="EMBL" id="CAUWAG010000003">
    <property type="protein sequence ID" value="CAJ2501154.1"/>
    <property type="molecule type" value="Genomic_DNA"/>
</dbReference>
<proteinExistence type="predicted"/>
<evidence type="ECO:0000256" key="1">
    <source>
        <dbReference type="PROSITE-ProRule" id="PRU00175"/>
    </source>
</evidence>
<dbReference type="SUPFAM" id="SSF57850">
    <property type="entry name" value="RING/U-box"/>
    <property type="match status" value="1"/>
</dbReference>
<evidence type="ECO:0000313" key="5">
    <source>
        <dbReference type="Proteomes" id="UP001295740"/>
    </source>
</evidence>
<gene>
    <name evidence="4" type="ORF">KHLLAP_LOCUS1622</name>
</gene>
<dbReference type="AlphaFoldDB" id="A0AAI8VA42"/>
<comment type="caution">
    <text evidence="4">The sequence shown here is derived from an EMBL/GenBank/DDBJ whole genome shotgun (WGS) entry which is preliminary data.</text>
</comment>